<accession>A1ZRR1</accession>
<dbReference type="Proteomes" id="UP000004095">
    <property type="component" value="Unassembled WGS sequence"/>
</dbReference>
<gene>
    <name evidence="3" type="ORF">M23134_03618</name>
</gene>
<feature type="region of interest" description="Disordered" evidence="2">
    <location>
        <begin position="10"/>
        <end position="43"/>
    </location>
</feature>
<evidence type="ECO:0000256" key="1">
    <source>
        <dbReference type="PROSITE-ProRule" id="PRU00339"/>
    </source>
</evidence>
<feature type="repeat" description="TPR" evidence="1">
    <location>
        <begin position="180"/>
        <end position="213"/>
    </location>
</feature>
<keyword evidence="4" id="KW-1185">Reference proteome</keyword>
<sequence length="261" mass="29658">MYLLPKAIVKGKKQVTQPSKSKQADTPKNMGEETHNQPSLSKQQLTQLANWKNAISSSTNKEKKIIFADSIANLFKSANQFDSVAFYKAKISEWKPSINSWMQAGNAYLFAARFALNQAKVEKSVQNARGYFDQVLKQKEDFLDAKAQMAQTYLMVPNKQNPMQGVQMLLQVIKKDPNNQLALFILGERSMQVRKYDKAIERFEKLLSINPKNENAQYYLGMAYVETGKKLKALEIFKNIEKVSTDSAKVAGARSYLQQLK</sequence>
<dbReference type="Gene3D" id="1.25.40.10">
    <property type="entry name" value="Tetratricopeptide repeat domain"/>
    <property type="match status" value="1"/>
</dbReference>
<organism evidence="3 4">
    <name type="scientific">Microscilla marina ATCC 23134</name>
    <dbReference type="NCBI Taxonomy" id="313606"/>
    <lineage>
        <taxon>Bacteria</taxon>
        <taxon>Pseudomonadati</taxon>
        <taxon>Bacteroidota</taxon>
        <taxon>Cytophagia</taxon>
        <taxon>Cytophagales</taxon>
        <taxon>Microscillaceae</taxon>
        <taxon>Microscilla</taxon>
    </lineage>
</organism>
<proteinExistence type="predicted"/>
<dbReference type="Pfam" id="PF14559">
    <property type="entry name" value="TPR_19"/>
    <property type="match status" value="1"/>
</dbReference>
<dbReference type="eggNOG" id="COG4235">
    <property type="taxonomic scope" value="Bacteria"/>
</dbReference>
<dbReference type="SUPFAM" id="SSF48452">
    <property type="entry name" value="TPR-like"/>
    <property type="match status" value="1"/>
</dbReference>
<keyword evidence="1" id="KW-0802">TPR repeat</keyword>
<protein>
    <submittedName>
        <fullName evidence="3">Tetratricopeptide repeat domain protein</fullName>
    </submittedName>
</protein>
<reference evidence="3 4" key="1">
    <citation type="submission" date="2007-01" db="EMBL/GenBank/DDBJ databases">
        <authorList>
            <person name="Haygood M."/>
            <person name="Podell S."/>
            <person name="Anderson C."/>
            <person name="Hopkinson B."/>
            <person name="Roe K."/>
            <person name="Barbeau K."/>
            <person name="Gaasterland T."/>
            <person name="Ferriera S."/>
            <person name="Johnson J."/>
            <person name="Kravitz S."/>
            <person name="Beeson K."/>
            <person name="Sutton G."/>
            <person name="Rogers Y.-H."/>
            <person name="Friedman R."/>
            <person name="Frazier M."/>
            <person name="Venter J.C."/>
        </authorList>
    </citation>
    <scope>NUCLEOTIDE SEQUENCE [LARGE SCALE GENOMIC DNA]</scope>
    <source>
        <strain evidence="3 4">ATCC 23134</strain>
    </source>
</reference>
<dbReference type="AlphaFoldDB" id="A1ZRR1"/>
<dbReference type="PROSITE" id="PS50005">
    <property type="entry name" value="TPR"/>
    <property type="match status" value="2"/>
</dbReference>
<feature type="repeat" description="TPR" evidence="1">
    <location>
        <begin position="214"/>
        <end position="247"/>
    </location>
</feature>
<comment type="caution">
    <text evidence="3">The sequence shown here is derived from an EMBL/GenBank/DDBJ whole genome shotgun (WGS) entry which is preliminary data.</text>
</comment>
<evidence type="ECO:0000313" key="3">
    <source>
        <dbReference type="EMBL" id="EAY26966.1"/>
    </source>
</evidence>
<dbReference type="InterPro" id="IPR019734">
    <property type="entry name" value="TPR_rpt"/>
</dbReference>
<evidence type="ECO:0000313" key="4">
    <source>
        <dbReference type="Proteomes" id="UP000004095"/>
    </source>
</evidence>
<evidence type="ECO:0000256" key="2">
    <source>
        <dbReference type="SAM" id="MobiDB-lite"/>
    </source>
</evidence>
<feature type="compositionally biased region" description="Basic and acidic residues" evidence="2">
    <location>
        <begin position="22"/>
        <end position="35"/>
    </location>
</feature>
<dbReference type="EMBL" id="AAWS01000028">
    <property type="protein sequence ID" value="EAY26966.1"/>
    <property type="molecule type" value="Genomic_DNA"/>
</dbReference>
<dbReference type="InterPro" id="IPR011990">
    <property type="entry name" value="TPR-like_helical_dom_sf"/>
</dbReference>
<name>A1ZRR1_MICM2</name>